<proteinExistence type="predicted"/>
<sequence length="105" mass="11938">MQLSLETHIAKFEKMECFKMAASLDARFKLDWCKDEDVHNMRELLTNKVTSLLPRVADMATSPPPKTRIKLISYMNIHSTEICSSISTTDASSEISEPTLSARRF</sequence>
<dbReference type="EMBL" id="SCEB01214342">
    <property type="protein sequence ID" value="RXM35918.1"/>
    <property type="molecule type" value="Genomic_DNA"/>
</dbReference>
<evidence type="ECO:0000313" key="1">
    <source>
        <dbReference type="EMBL" id="RXM35918.1"/>
    </source>
</evidence>
<comment type="caution">
    <text evidence="1">The sequence shown here is derived from an EMBL/GenBank/DDBJ whole genome shotgun (WGS) entry which is preliminary data.</text>
</comment>
<name>A0A444ULC0_ACIRT</name>
<protein>
    <submittedName>
        <fullName evidence="1">Uncharacterized protein</fullName>
    </submittedName>
</protein>
<dbReference type="AlphaFoldDB" id="A0A444ULC0"/>
<accession>A0A444ULC0</accession>
<reference evidence="1 2" key="1">
    <citation type="submission" date="2019-01" db="EMBL/GenBank/DDBJ databases">
        <title>Draft Genome and Complete Hox-Cluster Characterization of the Sterlet Sturgeon (Acipenser ruthenus).</title>
        <authorList>
            <person name="Wei Q."/>
        </authorList>
    </citation>
    <scope>NUCLEOTIDE SEQUENCE [LARGE SCALE GENOMIC DNA]</scope>
    <source>
        <strain evidence="1">WHYD16114868_AA</strain>
        <tissue evidence="1">Blood</tissue>
    </source>
</reference>
<gene>
    <name evidence="1" type="ORF">EOD39_3843</name>
</gene>
<evidence type="ECO:0000313" key="2">
    <source>
        <dbReference type="Proteomes" id="UP000289886"/>
    </source>
</evidence>
<organism evidence="1 2">
    <name type="scientific">Acipenser ruthenus</name>
    <name type="common">Sterlet sturgeon</name>
    <dbReference type="NCBI Taxonomy" id="7906"/>
    <lineage>
        <taxon>Eukaryota</taxon>
        <taxon>Metazoa</taxon>
        <taxon>Chordata</taxon>
        <taxon>Craniata</taxon>
        <taxon>Vertebrata</taxon>
        <taxon>Euteleostomi</taxon>
        <taxon>Actinopterygii</taxon>
        <taxon>Chondrostei</taxon>
        <taxon>Acipenseriformes</taxon>
        <taxon>Acipenseridae</taxon>
        <taxon>Acipenser</taxon>
    </lineage>
</organism>
<keyword evidence="2" id="KW-1185">Reference proteome</keyword>
<dbReference type="Proteomes" id="UP000289886">
    <property type="component" value="Unassembled WGS sequence"/>
</dbReference>